<evidence type="ECO:0000313" key="2">
    <source>
        <dbReference type="EMBL" id="BCS84867.1"/>
    </source>
</evidence>
<evidence type="ECO:0000313" key="3">
    <source>
        <dbReference type="Proteomes" id="UP001319045"/>
    </source>
</evidence>
<protein>
    <submittedName>
        <fullName evidence="2">Uncharacterized protein</fullName>
    </submittedName>
</protein>
<evidence type="ECO:0000256" key="1">
    <source>
        <dbReference type="SAM" id="MobiDB-lite"/>
    </source>
</evidence>
<reference evidence="2 3" key="1">
    <citation type="journal article" date="2022" name="Int. J. Syst. Evol. Microbiol.">
        <title>Prevotella herbatica sp. nov., a plant polysaccharide-decomposing anaerobic bacterium isolated from a methanogenic reactor.</title>
        <authorList>
            <person name="Uek A."/>
            <person name="Tonouchi A."/>
            <person name="Kaku N."/>
            <person name="Ueki K."/>
        </authorList>
    </citation>
    <scope>NUCLEOTIDE SEQUENCE [LARGE SCALE GENOMIC DNA]</scope>
    <source>
        <strain evidence="2 3">WR041</strain>
    </source>
</reference>
<accession>A0ABM7NWU8</accession>
<proteinExistence type="predicted"/>
<dbReference type="Proteomes" id="UP001319045">
    <property type="component" value="Chromosome"/>
</dbReference>
<name>A0ABM7NWU8_9BACT</name>
<dbReference type="EMBL" id="AP024484">
    <property type="protein sequence ID" value="BCS84867.1"/>
    <property type="molecule type" value="Genomic_DNA"/>
</dbReference>
<organism evidence="2 3">
    <name type="scientific">Prevotella herbatica</name>
    <dbReference type="NCBI Taxonomy" id="2801997"/>
    <lineage>
        <taxon>Bacteria</taxon>
        <taxon>Pseudomonadati</taxon>
        <taxon>Bacteroidota</taxon>
        <taxon>Bacteroidia</taxon>
        <taxon>Bacteroidales</taxon>
        <taxon>Prevotellaceae</taxon>
        <taxon>Prevotella</taxon>
    </lineage>
</organism>
<feature type="region of interest" description="Disordered" evidence="1">
    <location>
        <begin position="40"/>
        <end position="59"/>
    </location>
</feature>
<sequence>MLSAAGVLRKKKEFFEKIYIDRKVVQEASAGIYFGTRVKRNKPSPDLGSVSKKSGFRLQ</sequence>
<gene>
    <name evidence="2" type="ORF">prwr041_07600</name>
</gene>
<keyword evidence="3" id="KW-1185">Reference proteome</keyword>